<evidence type="ECO:0000256" key="3">
    <source>
        <dbReference type="ARBA" id="ARBA00023163"/>
    </source>
</evidence>
<dbReference type="STRING" id="1122213.GCA_000423365_03365"/>
<dbReference type="PROSITE" id="PS50949">
    <property type="entry name" value="HTH_GNTR"/>
    <property type="match status" value="1"/>
</dbReference>
<accession>A0A2R4MJS6</accession>
<reference evidence="5 6" key="1">
    <citation type="submission" date="2017-05" db="EMBL/GenBank/DDBJ databases">
        <title>Genome Analysis of Maritalea myrionectae HL2708#5.</title>
        <authorList>
            <consortium name="Cotde Inc.-PKNU"/>
            <person name="Jang D."/>
            <person name="Oh H.-M."/>
        </authorList>
    </citation>
    <scope>NUCLEOTIDE SEQUENCE [LARGE SCALE GENOMIC DNA]</scope>
    <source>
        <strain evidence="5 6">HL2708#5</strain>
        <plasmid evidence="6">phl2708y3</plasmid>
    </source>
</reference>
<dbReference type="Pfam" id="PF07729">
    <property type="entry name" value="FCD"/>
    <property type="match status" value="1"/>
</dbReference>
<dbReference type="SMART" id="SM00345">
    <property type="entry name" value="HTH_GNTR"/>
    <property type="match status" value="1"/>
</dbReference>
<dbReference type="RefSeq" id="WP_051214109.1">
    <property type="nucleotide sequence ID" value="NZ_CP021332.1"/>
</dbReference>
<keyword evidence="2" id="KW-0238">DNA-binding</keyword>
<feature type="domain" description="HTH gntR-type" evidence="4">
    <location>
        <begin position="14"/>
        <end position="81"/>
    </location>
</feature>
<evidence type="ECO:0000256" key="2">
    <source>
        <dbReference type="ARBA" id="ARBA00023125"/>
    </source>
</evidence>
<dbReference type="CDD" id="cd07377">
    <property type="entry name" value="WHTH_GntR"/>
    <property type="match status" value="1"/>
</dbReference>
<dbReference type="SUPFAM" id="SSF48008">
    <property type="entry name" value="GntR ligand-binding domain-like"/>
    <property type="match status" value="1"/>
</dbReference>
<organism evidence="5 6">
    <name type="scientific">Maritalea myrionectae</name>
    <dbReference type="NCBI Taxonomy" id="454601"/>
    <lineage>
        <taxon>Bacteria</taxon>
        <taxon>Pseudomonadati</taxon>
        <taxon>Pseudomonadota</taxon>
        <taxon>Alphaproteobacteria</taxon>
        <taxon>Hyphomicrobiales</taxon>
        <taxon>Devosiaceae</taxon>
        <taxon>Maritalea</taxon>
    </lineage>
</organism>
<proteinExistence type="predicted"/>
<dbReference type="KEGG" id="mmyr:MXMO3_03721"/>
<protein>
    <submittedName>
        <fullName evidence="5">Putative HTH-type transcriptional regulator in unstable DNA locus</fullName>
    </submittedName>
</protein>
<name>A0A2R4MJS6_9HYPH</name>
<evidence type="ECO:0000313" key="5">
    <source>
        <dbReference type="EMBL" id="AVX06224.1"/>
    </source>
</evidence>
<dbReference type="InterPro" id="IPR008920">
    <property type="entry name" value="TF_FadR/GntR_C"/>
</dbReference>
<dbReference type="SMART" id="SM00895">
    <property type="entry name" value="FCD"/>
    <property type="match status" value="1"/>
</dbReference>
<keyword evidence="5" id="KW-0614">Plasmid</keyword>
<dbReference type="GO" id="GO:0003677">
    <property type="term" value="F:DNA binding"/>
    <property type="evidence" value="ECO:0007669"/>
    <property type="project" value="UniProtKB-KW"/>
</dbReference>
<dbReference type="Proteomes" id="UP000258927">
    <property type="component" value="Plasmid pHL2708Y3"/>
</dbReference>
<dbReference type="EMBL" id="CP021332">
    <property type="protein sequence ID" value="AVX06224.1"/>
    <property type="molecule type" value="Genomic_DNA"/>
</dbReference>
<dbReference type="InterPro" id="IPR000524">
    <property type="entry name" value="Tscrpt_reg_HTH_GntR"/>
</dbReference>
<evidence type="ECO:0000259" key="4">
    <source>
        <dbReference type="PROSITE" id="PS50949"/>
    </source>
</evidence>
<dbReference type="SUPFAM" id="SSF46785">
    <property type="entry name" value="Winged helix' DNA-binding domain"/>
    <property type="match status" value="1"/>
</dbReference>
<keyword evidence="3" id="KW-0804">Transcription</keyword>
<keyword evidence="6" id="KW-1185">Reference proteome</keyword>
<dbReference type="PANTHER" id="PTHR43537:SF6">
    <property type="entry name" value="HTH-TYPE TRANSCRIPTIONAL REPRESSOR RSPR"/>
    <property type="match status" value="1"/>
</dbReference>
<dbReference type="GO" id="GO:0003700">
    <property type="term" value="F:DNA-binding transcription factor activity"/>
    <property type="evidence" value="ECO:0007669"/>
    <property type="project" value="InterPro"/>
</dbReference>
<dbReference type="InterPro" id="IPR036390">
    <property type="entry name" value="WH_DNA-bd_sf"/>
</dbReference>
<gene>
    <name evidence="5" type="ORF">MXMO3_03721</name>
</gene>
<dbReference type="InterPro" id="IPR036388">
    <property type="entry name" value="WH-like_DNA-bd_sf"/>
</dbReference>
<geneLocation type="plasmid" evidence="6">
    <name>phl2708y3</name>
</geneLocation>
<dbReference type="Gene3D" id="1.10.10.10">
    <property type="entry name" value="Winged helix-like DNA-binding domain superfamily/Winged helix DNA-binding domain"/>
    <property type="match status" value="1"/>
</dbReference>
<keyword evidence="1" id="KW-0805">Transcription regulation</keyword>
<sequence length="231" mass="25882">MGTRLASLATTPPQTATDQIFDTLYQAVISLELPPGTKLSEAEMAARLDVSRQPVRDAFYRLSKIGLLAVRPQRATLVTKISEAAVLNAAFVRIALEVECLRRAFETNGASLIAHLRENIAAQQNALDSTDPAGFHALDEEFHRLVCEHAGHEHVWGLIQDHKAHLDRVRYLTLSQEHRARVRGEHYEILSALEAGDLPLAEKNLRAHLTGIKPHLEILRRKHAAYFEERV</sequence>
<dbReference type="AlphaFoldDB" id="A0A2R4MJS6"/>
<dbReference type="Gene3D" id="1.20.120.530">
    <property type="entry name" value="GntR ligand-binding domain-like"/>
    <property type="match status" value="1"/>
</dbReference>
<evidence type="ECO:0000256" key="1">
    <source>
        <dbReference type="ARBA" id="ARBA00023015"/>
    </source>
</evidence>
<dbReference type="PANTHER" id="PTHR43537">
    <property type="entry name" value="TRANSCRIPTIONAL REGULATOR, GNTR FAMILY"/>
    <property type="match status" value="1"/>
</dbReference>
<dbReference type="InterPro" id="IPR011711">
    <property type="entry name" value="GntR_C"/>
</dbReference>
<evidence type="ECO:0000313" key="6">
    <source>
        <dbReference type="Proteomes" id="UP000258927"/>
    </source>
</evidence>
<dbReference type="Pfam" id="PF00392">
    <property type="entry name" value="GntR"/>
    <property type="match status" value="1"/>
</dbReference>